<dbReference type="Gene3D" id="1.25.40.20">
    <property type="entry name" value="Ankyrin repeat-containing domain"/>
    <property type="match status" value="2"/>
</dbReference>
<protein>
    <submittedName>
        <fullName evidence="4">Uncharacterized protein</fullName>
    </submittedName>
</protein>
<dbReference type="PANTHER" id="PTHR24198">
    <property type="entry name" value="ANKYRIN REPEAT AND PROTEIN KINASE DOMAIN-CONTAINING PROTEIN"/>
    <property type="match status" value="1"/>
</dbReference>
<organism evidence="4 5">
    <name type="scientific">Lepraria finkii</name>
    <dbReference type="NCBI Taxonomy" id="1340010"/>
    <lineage>
        <taxon>Eukaryota</taxon>
        <taxon>Fungi</taxon>
        <taxon>Dikarya</taxon>
        <taxon>Ascomycota</taxon>
        <taxon>Pezizomycotina</taxon>
        <taxon>Lecanoromycetes</taxon>
        <taxon>OSLEUM clade</taxon>
        <taxon>Lecanoromycetidae</taxon>
        <taxon>Lecanorales</taxon>
        <taxon>Lecanorineae</taxon>
        <taxon>Stereocaulaceae</taxon>
        <taxon>Lepraria</taxon>
    </lineage>
</organism>
<comment type="caution">
    <text evidence="4">The sequence shown here is derived from an EMBL/GenBank/DDBJ whole genome shotgun (WGS) entry which is preliminary data.</text>
</comment>
<dbReference type="Pfam" id="PF12796">
    <property type="entry name" value="Ank_2"/>
    <property type="match status" value="1"/>
</dbReference>
<keyword evidence="5" id="KW-1185">Reference proteome</keyword>
<dbReference type="SMART" id="SM00248">
    <property type="entry name" value="ANK"/>
    <property type="match status" value="3"/>
</dbReference>
<feature type="repeat" description="ANK" evidence="3">
    <location>
        <begin position="19"/>
        <end position="51"/>
    </location>
</feature>
<dbReference type="EMBL" id="JBHFEH010000024">
    <property type="protein sequence ID" value="KAL2052935.1"/>
    <property type="molecule type" value="Genomic_DNA"/>
</dbReference>
<proteinExistence type="predicted"/>
<feature type="repeat" description="ANK" evidence="3">
    <location>
        <begin position="87"/>
        <end position="120"/>
    </location>
</feature>
<sequence>MVRNLVDHGAEVNVPNSDTGRTPLHYSIQDYHDDTFLALIECAADCSAQDKNGDNPLHRALQVFSYSKLKIETLMKNGADPNIKNSRGKTPFHSMREQNGLHEILPLMMEAGANLEVKTTSGKTILM</sequence>
<keyword evidence="1" id="KW-0677">Repeat</keyword>
<dbReference type="InterPro" id="IPR036770">
    <property type="entry name" value="Ankyrin_rpt-contain_sf"/>
</dbReference>
<dbReference type="PROSITE" id="PS50297">
    <property type="entry name" value="ANK_REP_REGION"/>
    <property type="match status" value="1"/>
</dbReference>
<dbReference type="PROSITE" id="PS50088">
    <property type="entry name" value="ANK_REPEAT"/>
    <property type="match status" value="3"/>
</dbReference>
<dbReference type="SUPFAM" id="SSF48403">
    <property type="entry name" value="Ankyrin repeat"/>
    <property type="match status" value="1"/>
</dbReference>
<evidence type="ECO:0000256" key="2">
    <source>
        <dbReference type="ARBA" id="ARBA00023043"/>
    </source>
</evidence>
<feature type="repeat" description="ANK" evidence="3">
    <location>
        <begin position="52"/>
        <end position="86"/>
    </location>
</feature>
<evidence type="ECO:0000256" key="3">
    <source>
        <dbReference type="PROSITE-ProRule" id="PRU00023"/>
    </source>
</evidence>
<evidence type="ECO:0000313" key="5">
    <source>
        <dbReference type="Proteomes" id="UP001590951"/>
    </source>
</evidence>
<dbReference type="PANTHER" id="PTHR24198:SF165">
    <property type="entry name" value="ANKYRIN REPEAT-CONTAINING PROTEIN-RELATED"/>
    <property type="match status" value="1"/>
</dbReference>
<gene>
    <name evidence="4" type="ORF">ABVK25_006876</name>
</gene>
<evidence type="ECO:0000256" key="1">
    <source>
        <dbReference type="ARBA" id="ARBA00022737"/>
    </source>
</evidence>
<dbReference type="Proteomes" id="UP001590951">
    <property type="component" value="Unassembled WGS sequence"/>
</dbReference>
<dbReference type="InterPro" id="IPR002110">
    <property type="entry name" value="Ankyrin_rpt"/>
</dbReference>
<keyword evidence="2 3" id="KW-0040">ANK repeat</keyword>
<name>A0ABR4B5P5_9LECA</name>
<reference evidence="4 5" key="1">
    <citation type="submission" date="2024-09" db="EMBL/GenBank/DDBJ databases">
        <title>Rethinking Asexuality: The Enigmatic Case of Functional Sexual Genes in Lepraria (Stereocaulaceae).</title>
        <authorList>
            <person name="Doellman M."/>
            <person name="Sun Y."/>
            <person name="Barcenas-Pena A."/>
            <person name="Lumbsch H.T."/>
            <person name="Grewe F."/>
        </authorList>
    </citation>
    <scope>NUCLEOTIDE SEQUENCE [LARGE SCALE GENOMIC DNA]</scope>
    <source>
        <strain evidence="4 5">Grewe 0041</strain>
    </source>
</reference>
<evidence type="ECO:0000313" key="4">
    <source>
        <dbReference type="EMBL" id="KAL2052935.1"/>
    </source>
</evidence>
<accession>A0ABR4B5P5</accession>